<keyword evidence="3" id="KW-0637">Prenyltransferase</keyword>
<keyword evidence="5" id="KW-0479">Metal-binding</keyword>
<dbReference type="OrthoDB" id="24893at2759"/>
<evidence type="ECO:0000256" key="6">
    <source>
        <dbReference type="ARBA" id="ARBA00022737"/>
    </source>
</evidence>
<dbReference type="InterPro" id="IPR001330">
    <property type="entry name" value="Prenyltrans"/>
</dbReference>
<dbReference type="GO" id="GO:0046872">
    <property type="term" value="F:metal ion binding"/>
    <property type="evidence" value="ECO:0007669"/>
    <property type="project" value="UniProtKB-KW"/>
</dbReference>
<keyword evidence="7" id="KW-0862">Zinc</keyword>
<comment type="similarity">
    <text evidence="2">Belongs to the protein prenyltransferase subunit beta family.</text>
</comment>
<proteinExistence type="inferred from homology"/>
<feature type="region of interest" description="Disordered" evidence="8">
    <location>
        <begin position="281"/>
        <end position="306"/>
    </location>
</feature>
<dbReference type="InterPro" id="IPR008930">
    <property type="entry name" value="Terpenoid_cyclase/PrenylTrfase"/>
</dbReference>
<dbReference type="PANTHER" id="PTHR11774:SF4">
    <property type="entry name" value="GERANYLGERANYL TRANSFERASE TYPE-1 SUBUNIT BETA"/>
    <property type="match status" value="1"/>
</dbReference>
<feature type="domain" description="Prenyltransferase alpha-alpha toroid" evidence="9">
    <location>
        <begin position="8"/>
        <end position="419"/>
    </location>
</feature>
<dbReference type="EMBL" id="KE720815">
    <property type="protein sequence ID" value="ERF75414.1"/>
    <property type="molecule type" value="Genomic_DNA"/>
</dbReference>
<keyword evidence="4" id="KW-0808">Transferase</keyword>
<dbReference type="AlphaFoldDB" id="U1I0L1"/>
<evidence type="ECO:0000256" key="7">
    <source>
        <dbReference type="ARBA" id="ARBA00022833"/>
    </source>
</evidence>
<dbReference type="Proteomes" id="UP000019373">
    <property type="component" value="Unassembled WGS sequence"/>
</dbReference>
<sequence>MPASEPVLLRDRHIKYWLRCARTFLPEAYTSTDSNRMTLAFFIVSALDLLDLLASKIDANERDSWRNWIFSCQLDSGGFRGFTGTKIGHDVRTLQNQHWDPANVPATFFALVTLIILGDDLSRVRRRECLTWLPKVQRQDGSFGEILGENESIEGGSDLRFCCCAAGVRHILRGPQEKDVQDFDVDRLVRYITACQTYDGGFSEGPGHESHSGLTYCAIDALALLGRSPEKGLDTPDARRSSGTLSLDDCTRWVLSRQTTYLEEDEPEDDEQASSIPQPEAVALPSSPLGSPHATHFPVTPLSPPKTPSPVRMQIVAAPILNCAKQNLLWAGFNGRTNKIADTCYCFWNTAALAMLDRLYLIDKPRMRRYLLEKTQHIVGGFGKGVHEPPDIMHAYFGLAALATIGEDELPTFDPLFCISQKARENLKRVSWWAE</sequence>
<keyword evidence="11" id="KW-1185">Reference proteome</keyword>
<evidence type="ECO:0000256" key="8">
    <source>
        <dbReference type="SAM" id="MobiDB-lite"/>
    </source>
</evidence>
<dbReference type="GeneID" id="19235271"/>
<evidence type="ECO:0000256" key="3">
    <source>
        <dbReference type="ARBA" id="ARBA00022602"/>
    </source>
</evidence>
<name>U1I0L1_ENDPU</name>
<dbReference type="GO" id="GO:0004662">
    <property type="term" value="F:CAAX-protein geranylgeranyltransferase activity"/>
    <property type="evidence" value="ECO:0007669"/>
    <property type="project" value="TreeGrafter"/>
</dbReference>
<dbReference type="GO" id="GO:0005953">
    <property type="term" value="C:CAAX-protein geranylgeranyltransferase complex"/>
    <property type="evidence" value="ECO:0007669"/>
    <property type="project" value="TreeGrafter"/>
</dbReference>
<evidence type="ECO:0000256" key="1">
    <source>
        <dbReference type="ARBA" id="ARBA00001947"/>
    </source>
</evidence>
<dbReference type="PANTHER" id="PTHR11774">
    <property type="entry name" value="GERANYLGERANYL TRANSFERASE TYPE BETA SUBUNIT"/>
    <property type="match status" value="1"/>
</dbReference>
<evidence type="ECO:0000256" key="2">
    <source>
        <dbReference type="ARBA" id="ARBA00010497"/>
    </source>
</evidence>
<organism evidence="10 11">
    <name type="scientific">Endocarpon pusillum (strain Z07020 / HMAS-L-300199)</name>
    <name type="common">Lichen-forming fungus</name>
    <dbReference type="NCBI Taxonomy" id="1263415"/>
    <lineage>
        <taxon>Eukaryota</taxon>
        <taxon>Fungi</taxon>
        <taxon>Dikarya</taxon>
        <taxon>Ascomycota</taxon>
        <taxon>Pezizomycotina</taxon>
        <taxon>Eurotiomycetes</taxon>
        <taxon>Chaetothyriomycetidae</taxon>
        <taxon>Verrucariales</taxon>
        <taxon>Verrucariaceae</taxon>
        <taxon>Endocarpon</taxon>
    </lineage>
</organism>
<dbReference type="Gene3D" id="1.50.10.20">
    <property type="match status" value="1"/>
</dbReference>
<evidence type="ECO:0000256" key="5">
    <source>
        <dbReference type="ARBA" id="ARBA00022723"/>
    </source>
</evidence>
<gene>
    <name evidence="10" type="ORF">EPUS_00207</name>
</gene>
<evidence type="ECO:0000313" key="10">
    <source>
        <dbReference type="EMBL" id="ERF75414.1"/>
    </source>
</evidence>
<dbReference type="eggNOG" id="KOG0367">
    <property type="taxonomic scope" value="Eukaryota"/>
</dbReference>
<evidence type="ECO:0000313" key="11">
    <source>
        <dbReference type="Proteomes" id="UP000019373"/>
    </source>
</evidence>
<comment type="cofactor">
    <cofactor evidence="1">
        <name>Zn(2+)</name>
        <dbReference type="ChEBI" id="CHEBI:29105"/>
    </cofactor>
</comment>
<evidence type="ECO:0000256" key="4">
    <source>
        <dbReference type="ARBA" id="ARBA00022679"/>
    </source>
</evidence>
<dbReference type="InterPro" id="IPR045089">
    <property type="entry name" value="PGGT1B-like"/>
</dbReference>
<reference evidence="11" key="1">
    <citation type="journal article" date="2014" name="BMC Genomics">
        <title>Genome characteristics reveal the impact of lichenization on lichen-forming fungus Endocarpon pusillum Hedwig (Verrucariales, Ascomycota).</title>
        <authorList>
            <person name="Wang Y.-Y."/>
            <person name="Liu B."/>
            <person name="Zhang X.-Y."/>
            <person name="Zhou Q.-M."/>
            <person name="Zhang T."/>
            <person name="Li H."/>
            <person name="Yu Y.-F."/>
            <person name="Zhang X.-L."/>
            <person name="Hao X.-Y."/>
            <person name="Wang M."/>
            <person name="Wang L."/>
            <person name="Wei J.-C."/>
        </authorList>
    </citation>
    <scope>NUCLEOTIDE SEQUENCE [LARGE SCALE GENOMIC DNA]</scope>
    <source>
        <strain evidence="11">Z07020 / HMAS-L-300199</strain>
    </source>
</reference>
<dbReference type="SUPFAM" id="SSF48239">
    <property type="entry name" value="Terpenoid cyclases/Protein prenyltransferases"/>
    <property type="match status" value="1"/>
</dbReference>
<accession>U1I0L1</accession>
<dbReference type="HOGENOM" id="CLU_028946_2_0_1"/>
<dbReference type="OMA" id="CHKTFLP"/>
<keyword evidence="6" id="KW-0677">Repeat</keyword>
<protein>
    <recommendedName>
        <fullName evidence="9">Prenyltransferase alpha-alpha toroid domain-containing protein</fullName>
    </recommendedName>
</protein>
<evidence type="ECO:0000259" key="9">
    <source>
        <dbReference type="Pfam" id="PF00432"/>
    </source>
</evidence>
<dbReference type="RefSeq" id="XP_007787426.1">
    <property type="nucleotide sequence ID" value="XM_007789236.1"/>
</dbReference>
<dbReference type="Pfam" id="PF00432">
    <property type="entry name" value="Prenyltrans"/>
    <property type="match status" value="1"/>
</dbReference>